<evidence type="ECO:0000256" key="1">
    <source>
        <dbReference type="SAM" id="MobiDB-lite"/>
    </source>
</evidence>
<feature type="compositionally biased region" description="Low complexity" evidence="1">
    <location>
        <begin position="202"/>
        <end position="221"/>
    </location>
</feature>
<keyword evidence="4" id="KW-1185">Reference proteome</keyword>
<reference evidence="3 4" key="1">
    <citation type="submission" date="2024-09" db="EMBL/GenBank/DDBJ databases">
        <authorList>
            <person name="Lee S.D."/>
        </authorList>
    </citation>
    <scope>NUCLEOTIDE SEQUENCE [LARGE SCALE GENOMIC DNA]</scope>
    <source>
        <strain evidence="3 4">N8-3</strain>
    </source>
</reference>
<sequence length="308" mass="31736">MTSTSPASAPTSRQRAQQRISFWDRAAVSLLGILGFALSYAALQQVALAVHIPRLLTYAYPPLVDGFIAYGVRAILVLRAAPLHARLYAWMLFGTATAASIWANALHALDLNKPGTTELHLGDFAVVVLAAIPPLSLAGATHLHVLISRYSTTSDLVPVTAGSDPDPMPPTAPHLGDVPASAALPPQGRALEGVSAIAEPTTAETPATVPVPAAPGSAPEVEPAEHENAGGNAPDDSGPRRGGRPPLATDQQLVEVLLAAPTGPDLMTREDARAALAAAGLGAGNDRLRDALALARAQSEARQHPDGA</sequence>
<feature type="transmembrane region" description="Helical" evidence="2">
    <location>
        <begin position="125"/>
        <end position="147"/>
    </location>
</feature>
<dbReference type="RefSeq" id="WP_380536215.1">
    <property type="nucleotide sequence ID" value="NZ_JBHFAB010000009.1"/>
</dbReference>
<dbReference type="Proteomes" id="UP001592531">
    <property type="component" value="Unassembled WGS sequence"/>
</dbReference>
<gene>
    <name evidence="3" type="ORF">ACEZDE_14225</name>
</gene>
<organism evidence="3 4">
    <name type="scientific">Streptacidiphilus cavernicola</name>
    <dbReference type="NCBI Taxonomy" id="3342716"/>
    <lineage>
        <taxon>Bacteria</taxon>
        <taxon>Bacillati</taxon>
        <taxon>Actinomycetota</taxon>
        <taxon>Actinomycetes</taxon>
        <taxon>Kitasatosporales</taxon>
        <taxon>Streptomycetaceae</taxon>
        <taxon>Streptacidiphilus</taxon>
    </lineage>
</organism>
<feature type="transmembrane region" description="Helical" evidence="2">
    <location>
        <begin position="22"/>
        <end position="43"/>
    </location>
</feature>
<feature type="region of interest" description="Disordered" evidence="1">
    <location>
        <begin position="158"/>
        <end position="185"/>
    </location>
</feature>
<protein>
    <submittedName>
        <fullName evidence="3">DUF2637 domain-containing protein</fullName>
    </submittedName>
</protein>
<evidence type="ECO:0000256" key="2">
    <source>
        <dbReference type="SAM" id="Phobius"/>
    </source>
</evidence>
<dbReference type="InterPro" id="IPR021235">
    <property type="entry name" value="DUF2637"/>
</dbReference>
<keyword evidence="2" id="KW-0812">Transmembrane</keyword>
<dbReference type="EMBL" id="JBHFAB010000009">
    <property type="protein sequence ID" value="MFC1417793.1"/>
    <property type="molecule type" value="Genomic_DNA"/>
</dbReference>
<keyword evidence="2" id="KW-1133">Transmembrane helix</keyword>
<evidence type="ECO:0000313" key="3">
    <source>
        <dbReference type="EMBL" id="MFC1417793.1"/>
    </source>
</evidence>
<accession>A0ABV6VW70</accession>
<comment type="caution">
    <text evidence="3">The sequence shown here is derived from an EMBL/GenBank/DDBJ whole genome shotgun (WGS) entry which is preliminary data.</text>
</comment>
<keyword evidence="2" id="KW-0472">Membrane</keyword>
<evidence type="ECO:0000313" key="4">
    <source>
        <dbReference type="Proteomes" id="UP001592531"/>
    </source>
</evidence>
<feature type="region of interest" description="Disordered" evidence="1">
    <location>
        <begin position="202"/>
        <end position="247"/>
    </location>
</feature>
<dbReference type="Pfam" id="PF10935">
    <property type="entry name" value="DUF2637"/>
    <property type="match status" value="1"/>
</dbReference>
<feature type="transmembrane region" description="Helical" evidence="2">
    <location>
        <begin position="55"/>
        <end position="75"/>
    </location>
</feature>
<name>A0ABV6VW70_9ACTN</name>
<feature type="transmembrane region" description="Helical" evidence="2">
    <location>
        <begin position="87"/>
        <end position="105"/>
    </location>
</feature>
<proteinExistence type="predicted"/>